<accession>F6B6P8</accession>
<name>F6B6P8_DESCC</name>
<dbReference type="eggNOG" id="ENOG5033A2R">
    <property type="taxonomic scope" value="Bacteria"/>
</dbReference>
<dbReference type="KEGG" id="dca:Desca_1568"/>
<dbReference type="HOGENOM" id="CLU_202418_0_0_9"/>
<protein>
    <recommendedName>
        <fullName evidence="1">DUF7479 domain-containing protein</fullName>
    </recommendedName>
</protein>
<gene>
    <name evidence="2" type="ordered locus">Desca_1568</name>
</gene>
<dbReference type="NCBIfam" id="NF045645">
    <property type="entry name" value="DVU_1557_fam"/>
    <property type="match status" value="1"/>
</dbReference>
<dbReference type="InterPro" id="IPR054656">
    <property type="entry name" value="DVU_1557-like"/>
</dbReference>
<dbReference type="RefSeq" id="WP_013810256.1">
    <property type="nucleotide sequence ID" value="NC_015565.1"/>
</dbReference>
<evidence type="ECO:0000313" key="2">
    <source>
        <dbReference type="EMBL" id="AEF94422.1"/>
    </source>
</evidence>
<reference evidence="2 3" key="1">
    <citation type="submission" date="2011-05" db="EMBL/GenBank/DDBJ databases">
        <title>Complete sequence of Desulfotomaculum carboxydivorans CO-1-SRB.</title>
        <authorList>
            <consortium name="US DOE Joint Genome Institute"/>
            <person name="Lucas S."/>
            <person name="Han J."/>
            <person name="Lapidus A."/>
            <person name="Cheng J.-F."/>
            <person name="Goodwin L."/>
            <person name="Pitluck S."/>
            <person name="Peters L."/>
            <person name="Mikhailova N."/>
            <person name="Lu M."/>
            <person name="Han C."/>
            <person name="Tapia R."/>
            <person name="Land M."/>
            <person name="Hauser L."/>
            <person name="Kyrpides N."/>
            <person name="Ivanova N."/>
            <person name="Pagani I."/>
            <person name="Stams A."/>
            <person name="Plugge C."/>
            <person name="Muyzer G."/>
            <person name="Kuever J."/>
            <person name="Parshina S."/>
            <person name="Ivanova A."/>
            <person name="Nazina T."/>
            <person name="Woyke T."/>
        </authorList>
    </citation>
    <scope>NUCLEOTIDE SEQUENCE [LARGE SCALE GENOMIC DNA]</scope>
    <source>
        <strain evidence="3">DSM 14880 / VKM B-2319 / CO-1-SRB</strain>
    </source>
</reference>
<dbReference type="EMBL" id="CP002736">
    <property type="protein sequence ID" value="AEF94422.1"/>
    <property type="molecule type" value="Genomic_DNA"/>
</dbReference>
<proteinExistence type="predicted"/>
<dbReference type="STRING" id="868595.Desca_1568"/>
<keyword evidence="3" id="KW-1185">Reference proteome</keyword>
<dbReference type="Proteomes" id="UP000009226">
    <property type="component" value="Chromosome"/>
</dbReference>
<dbReference type="Pfam" id="PF24292">
    <property type="entry name" value="DUF7479"/>
    <property type="match status" value="1"/>
</dbReference>
<evidence type="ECO:0000259" key="1">
    <source>
        <dbReference type="Pfam" id="PF24292"/>
    </source>
</evidence>
<sequence length="70" mass="7923">MSQSKGQSEEMIIECLKCGIVMEPGKVEVMYMNSKFPIQLPKCHKCGMVYIPEELAIGKMLEVEKALEDK</sequence>
<organism evidence="2 3">
    <name type="scientific">Desulfotomaculum nigrificans (strain DSM 14880 / VKM B-2319 / CO-1-SRB)</name>
    <name type="common">Desulfotomaculum carboxydivorans</name>
    <dbReference type="NCBI Taxonomy" id="868595"/>
    <lineage>
        <taxon>Bacteria</taxon>
        <taxon>Bacillati</taxon>
        <taxon>Bacillota</taxon>
        <taxon>Clostridia</taxon>
        <taxon>Eubacteriales</taxon>
        <taxon>Desulfotomaculaceae</taxon>
        <taxon>Desulfotomaculum</taxon>
    </lineage>
</organism>
<dbReference type="AlphaFoldDB" id="F6B6P8"/>
<evidence type="ECO:0000313" key="3">
    <source>
        <dbReference type="Proteomes" id="UP000009226"/>
    </source>
</evidence>
<dbReference type="InterPro" id="IPR055902">
    <property type="entry name" value="DUF7479"/>
</dbReference>
<feature type="domain" description="DUF7479" evidence="1">
    <location>
        <begin position="13"/>
        <end position="70"/>
    </location>
</feature>